<sequence length="259" mass="26657">MSPSKREREYARRRYERYQQHVATERSKRQQRRRAALAALVVLLVVLGTALTAAVLDGRKADVAGDSPSADASASADPAADTATYTLPDPSFAEGRTWTGTISTSVGDIGIELDGAAAPQAVASFVSLAQQGYFDSTPCHRLVTGGIKVLQCGDPTGAGTGGPGYSFGPVENAPADDVYPAGTIAMARIGDDAASMGSQFFLVYEDSTIPADSAGGYTIFGRMTSGLDVVTAVADAGVEGGETDGPPATSVTIQGVETQ</sequence>
<feature type="region of interest" description="Disordered" evidence="2">
    <location>
        <begin position="238"/>
        <end position="259"/>
    </location>
</feature>
<dbReference type="EMBL" id="CP071868">
    <property type="protein sequence ID" value="QTE28033.1"/>
    <property type="molecule type" value="Genomic_DNA"/>
</dbReference>
<proteinExistence type="predicted"/>
<dbReference type="InterPro" id="IPR002130">
    <property type="entry name" value="Cyclophilin-type_PPIase_dom"/>
</dbReference>
<feature type="compositionally biased region" description="Low complexity" evidence="2">
    <location>
        <begin position="64"/>
        <end position="90"/>
    </location>
</feature>
<dbReference type="PANTHER" id="PTHR45625">
    <property type="entry name" value="PEPTIDYL-PROLYL CIS-TRANS ISOMERASE-RELATED"/>
    <property type="match status" value="1"/>
</dbReference>
<dbReference type="InterPro" id="IPR029000">
    <property type="entry name" value="Cyclophilin-like_dom_sf"/>
</dbReference>
<evidence type="ECO:0000259" key="4">
    <source>
        <dbReference type="PROSITE" id="PS50072"/>
    </source>
</evidence>
<evidence type="ECO:0000256" key="3">
    <source>
        <dbReference type="SAM" id="Phobius"/>
    </source>
</evidence>
<comment type="function">
    <text evidence="1">PPIases accelerate the folding of proteins. It catalyzes the cis-trans isomerization of proline imidic peptide bonds in oligopeptides.</text>
</comment>
<accession>A0A8A4ZAX2</accession>
<keyword evidence="5" id="KW-0413">Isomerase</keyword>
<dbReference type="SUPFAM" id="SSF50891">
    <property type="entry name" value="Cyclophilin-like"/>
    <property type="match status" value="1"/>
</dbReference>
<feature type="domain" description="PPIase cyclophilin-type" evidence="4">
    <location>
        <begin position="103"/>
        <end position="258"/>
    </location>
</feature>
<dbReference type="PROSITE" id="PS50072">
    <property type="entry name" value="CSA_PPIASE_2"/>
    <property type="match status" value="1"/>
</dbReference>
<evidence type="ECO:0000256" key="2">
    <source>
        <dbReference type="SAM" id="MobiDB-lite"/>
    </source>
</evidence>
<keyword evidence="3" id="KW-0812">Transmembrane</keyword>
<evidence type="ECO:0000313" key="6">
    <source>
        <dbReference type="Proteomes" id="UP000663937"/>
    </source>
</evidence>
<dbReference type="Proteomes" id="UP000663937">
    <property type="component" value="Chromosome"/>
</dbReference>
<feature type="region of interest" description="Disordered" evidence="2">
    <location>
        <begin position="64"/>
        <end position="91"/>
    </location>
</feature>
<name>A0A8A4ZAX2_9MICO</name>
<reference evidence="5" key="1">
    <citation type="submission" date="2021-03" db="EMBL/GenBank/DDBJ databases">
        <title>Pengzhenrongella sicca gen. nov., sp. nov., a new member of suborder Micrococcineae isolated from High-Arctic tundra soil.</title>
        <authorList>
            <person name="Peng F."/>
        </authorList>
    </citation>
    <scope>NUCLEOTIDE SEQUENCE</scope>
    <source>
        <strain evidence="5">LRZ-2</strain>
    </source>
</reference>
<keyword evidence="3" id="KW-1133">Transmembrane helix</keyword>
<dbReference type="AlphaFoldDB" id="A0A8A4ZAX2"/>
<protein>
    <submittedName>
        <fullName evidence="5">Peptidylprolyl isomerase</fullName>
    </submittedName>
</protein>
<keyword evidence="6" id="KW-1185">Reference proteome</keyword>
<dbReference type="PANTHER" id="PTHR45625:SF3">
    <property type="entry name" value="PEPTIDYL-PROLYL CIS-TRANS ISOMERASE B-RELATED"/>
    <property type="match status" value="1"/>
</dbReference>
<feature type="compositionally biased region" description="Polar residues" evidence="2">
    <location>
        <begin position="249"/>
        <end position="259"/>
    </location>
</feature>
<dbReference type="RefSeq" id="WP_227422262.1">
    <property type="nucleotide sequence ID" value="NZ_CP071868.1"/>
</dbReference>
<feature type="transmembrane region" description="Helical" evidence="3">
    <location>
        <begin position="35"/>
        <end position="56"/>
    </location>
</feature>
<keyword evidence="3" id="KW-0472">Membrane</keyword>
<dbReference type="GO" id="GO:0003755">
    <property type="term" value="F:peptidyl-prolyl cis-trans isomerase activity"/>
    <property type="evidence" value="ECO:0007669"/>
    <property type="project" value="InterPro"/>
</dbReference>
<evidence type="ECO:0000313" key="5">
    <source>
        <dbReference type="EMBL" id="QTE28033.1"/>
    </source>
</evidence>
<organism evidence="5 6">
    <name type="scientific">Pengzhenrongella sicca</name>
    <dbReference type="NCBI Taxonomy" id="2819238"/>
    <lineage>
        <taxon>Bacteria</taxon>
        <taxon>Bacillati</taxon>
        <taxon>Actinomycetota</taxon>
        <taxon>Actinomycetes</taxon>
        <taxon>Micrococcales</taxon>
        <taxon>Pengzhenrongella</taxon>
    </lineage>
</organism>
<dbReference type="InterPro" id="IPR044666">
    <property type="entry name" value="Cyclophilin_A-like"/>
</dbReference>
<dbReference type="Pfam" id="PF00160">
    <property type="entry name" value="Pro_isomerase"/>
    <property type="match status" value="1"/>
</dbReference>
<evidence type="ECO:0000256" key="1">
    <source>
        <dbReference type="ARBA" id="ARBA00002388"/>
    </source>
</evidence>
<dbReference type="KEGG" id="psic:J4E96_11535"/>
<dbReference type="Gene3D" id="2.40.100.10">
    <property type="entry name" value="Cyclophilin-like"/>
    <property type="match status" value="1"/>
</dbReference>
<gene>
    <name evidence="5" type="ORF">J4E96_11535</name>
</gene>